<reference evidence="1 2" key="1">
    <citation type="journal article" date="2019" name="Commun. Biol.">
        <title>The bagworm genome reveals a unique fibroin gene that provides high tensile strength.</title>
        <authorList>
            <person name="Kono N."/>
            <person name="Nakamura H."/>
            <person name="Ohtoshi R."/>
            <person name="Tomita M."/>
            <person name="Numata K."/>
            <person name="Arakawa K."/>
        </authorList>
    </citation>
    <scope>NUCLEOTIDE SEQUENCE [LARGE SCALE GENOMIC DNA]</scope>
</reference>
<keyword evidence="2" id="KW-1185">Reference proteome</keyword>
<dbReference type="Proteomes" id="UP000299102">
    <property type="component" value="Unassembled WGS sequence"/>
</dbReference>
<dbReference type="EMBL" id="BGZK01001685">
    <property type="protein sequence ID" value="GBP84529.1"/>
    <property type="molecule type" value="Genomic_DNA"/>
</dbReference>
<dbReference type="AlphaFoldDB" id="A0A4C1ZC61"/>
<organism evidence="1 2">
    <name type="scientific">Eumeta variegata</name>
    <name type="common">Bagworm moth</name>
    <name type="synonym">Eumeta japonica</name>
    <dbReference type="NCBI Taxonomy" id="151549"/>
    <lineage>
        <taxon>Eukaryota</taxon>
        <taxon>Metazoa</taxon>
        <taxon>Ecdysozoa</taxon>
        <taxon>Arthropoda</taxon>
        <taxon>Hexapoda</taxon>
        <taxon>Insecta</taxon>
        <taxon>Pterygota</taxon>
        <taxon>Neoptera</taxon>
        <taxon>Endopterygota</taxon>
        <taxon>Lepidoptera</taxon>
        <taxon>Glossata</taxon>
        <taxon>Ditrysia</taxon>
        <taxon>Tineoidea</taxon>
        <taxon>Psychidae</taxon>
        <taxon>Oiketicinae</taxon>
        <taxon>Eumeta</taxon>
    </lineage>
</organism>
<gene>
    <name evidence="1" type="ORF">EVAR_66837_1</name>
</gene>
<evidence type="ECO:0000313" key="2">
    <source>
        <dbReference type="Proteomes" id="UP000299102"/>
    </source>
</evidence>
<evidence type="ECO:0000313" key="1">
    <source>
        <dbReference type="EMBL" id="GBP84529.1"/>
    </source>
</evidence>
<protein>
    <submittedName>
        <fullName evidence="1">Uncharacterized protein</fullName>
    </submittedName>
</protein>
<proteinExistence type="predicted"/>
<name>A0A4C1ZC61_EUMVA</name>
<accession>A0A4C1ZC61</accession>
<sequence length="190" mass="21209">MVTAAHEYSQPRVISALLISSDEIRSLTERDRVDRQGRGKSGQPELSLTERIATEKVATSRPYSPKSCSETYRYRSVPEQNFDHQRPESAPGLQPFSAKNGINLFLKRRPRSDMLNGIKVLQVGPAHYTDLVASQANFRKRLAALYGHDVGRAMGGGGYLQFQNTQLDDSPSRFMGIQKAYRTCACGFLP</sequence>
<comment type="caution">
    <text evidence="1">The sequence shown here is derived from an EMBL/GenBank/DDBJ whole genome shotgun (WGS) entry which is preliminary data.</text>
</comment>